<keyword evidence="1" id="KW-0472">Membrane</keyword>
<accession>A0A8S1WIW4</accession>
<comment type="caution">
    <text evidence="2">The sequence shown here is derived from an EMBL/GenBank/DDBJ whole genome shotgun (WGS) entry which is preliminary data.</text>
</comment>
<keyword evidence="1" id="KW-0812">Transmembrane</keyword>
<organism evidence="2 3">
    <name type="scientific">Paramecium octaurelia</name>
    <dbReference type="NCBI Taxonomy" id="43137"/>
    <lineage>
        <taxon>Eukaryota</taxon>
        <taxon>Sar</taxon>
        <taxon>Alveolata</taxon>
        <taxon>Ciliophora</taxon>
        <taxon>Intramacronucleata</taxon>
        <taxon>Oligohymenophorea</taxon>
        <taxon>Peniculida</taxon>
        <taxon>Parameciidae</taxon>
        <taxon>Paramecium</taxon>
    </lineage>
</organism>
<keyword evidence="1" id="KW-1133">Transmembrane helix</keyword>
<proteinExistence type="predicted"/>
<name>A0A8S1WIW4_PAROT</name>
<protein>
    <recommendedName>
        <fullName evidence="4">Transmembrane protein</fullName>
    </recommendedName>
</protein>
<dbReference type="Proteomes" id="UP000683925">
    <property type="component" value="Unassembled WGS sequence"/>
</dbReference>
<reference evidence="2" key="1">
    <citation type="submission" date="2021-01" db="EMBL/GenBank/DDBJ databases">
        <authorList>
            <consortium name="Genoscope - CEA"/>
            <person name="William W."/>
        </authorList>
    </citation>
    <scope>NUCLEOTIDE SEQUENCE</scope>
</reference>
<sequence>MTLPSIDIPLVYFPYLKNDSLIWNTCLLFLFKIFLILLIIWLNLCGINLASFDQKYIKFLILHSNPNIQKKFTRLQQVFQKQLQLKIIFYTKFFINLSLILIQNQLHPSNNQLTHLKIIFIRPSAWQMNFSNFLSWLHQQLPSNFQQKGIQVL</sequence>
<evidence type="ECO:0000256" key="1">
    <source>
        <dbReference type="SAM" id="Phobius"/>
    </source>
</evidence>
<evidence type="ECO:0000313" key="3">
    <source>
        <dbReference type="Proteomes" id="UP000683925"/>
    </source>
</evidence>
<dbReference type="EMBL" id="CAJJDP010000092">
    <property type="protein sequence ID" value="CAD8188597.1"/>
    <property type="molecule type" value="Genomic_DNA"/>
</dbReference>
<gene>
    <name evidence="2" type="ORF">POCTA_138.1.T0930043</name>
</gene>
<evidence type="ECO:0008006" key="4">
    <source>
        <dbReference type="Google" id="ProtNLM"/>
    </source>
</evidence>
<evidence type="ECO:0000313" key="2">
    <source>
        <dbReference type="EMBL" id="CAD8188597.1"/>
    </source>
</evidence>
<dbReference type="AlphaFoldDB" id="A0A8S1WIW4"/>
<keyword evidence="3" id="KW-1185">Reference proteome</keyword>
<feature type="transmembrane region" description="Helical" evidence="1">
    <location>
        <begin position="20"/>
        <end position="42"/>
    </location>
</feature>